<evidence type="ECO:0000313" key="1">
    <source>
        <dbReference type="EMBL" id="KAA9133470.1"/>
    </source>
</evidence>
<gene>
    <name evidence="1" type="ORF">F3N42_03720</name>
</gene>
<sequence length="159" mass="17854">MNSTAQAIRRRIKERRVIARAIRYQADRLEEPAEILAGYVVAKAVSDLMTDVDHARLRDRVRRAEDVVRATLTVPPGRRNSADIETACHRLRAVRGFVMDQVAQDSAPDWRLAMDTFGLVDGKPTLRTWCALADINFENLVARLQAAELLPPYKCGKAA</sequence>
<dbReference type="Proteomes" id="UP000325372">
    <property type="component" value="Unassembled WGS sequence"/>
</dbReference>
<name>A0A5N0TEQ4_9GAMM</name>
<comment type="caution">
    <text evidence="1">The sequence shown here is derived from an EMBL/GenBank/DDBJ whole genome shotgun (WGS) entry which is preliminary data.</text>
</comment>
<dbReference type="AlphaFoldDB" id="A0A5N0TEQ4"/>
<proteinExistence type="predicted"/>
<accession>A0A5N0TEQ4</accession>
<dbReference type="EMBL" id="VYXP01000002">
    <property type="protein sequence ID" value="KAA9133470.1"/>
    <property type="molecule type" value="Genomic_DNA"/>
</dbReference>
<evidence type="ECO:0000313" key="2">
    <source>
        <dbReference type="Proteomes" id="UP000325372"/>
    </source>
</evidence>
<dbReference type="RefSeq" id="WP_150863032.1">
    <property type="nucleotide sequence ID" value="NZ_VYXP01000002.1"/>
</dbReference>
<keyword evidence="2" id="KW-1185">Reference proteome</keyword>
<reference evidence="1 2" key="1">
    <citation type="submission" date="2019-09" db="EMBL/GenBank/DDBJ databases">
        <title>Wenzhouxiangella sp. Genome sequencing and assembly.</title>
        <authorList>
            <person name="Zhang R."/>
        </authorList>
    </citation>
    <scope>NUCLEOTIDE SEQUENCE [LARGE SCALE GENOMIC DNA]</scope>
    <source>
        <strain evidence="1 2">W260</strain>
    </source>
</reference>
<protein>
    <submittedName>
        <fullName evidence="1">Uncharacterized protein</fullName>
    </submittedName>
</protein>
<organism evidence="1 2">
    <name type="scientific">Marinihelvus fidelis</name>
    <dbReference type="NCBI Taxonomy" id="2613842"/>
    <lineage>
        <taxon>Bacteria</taxon>
        <taxon>Pseudomonadati</taxon>
        <taxon>Pseudomonadota</taxon>
        <taxon>Gammaproteobacteria</taxon>
        <taxon>Chromatiales</taxon>
        <taxon>Wenzhouxiangellaceae</taxon>
        <taxon>Marinihelvus</taxon>
    </lineage>
</organism>